<dbReference type="EMBL" id="JAGFBM010000009">
    <property type="protein sequence ID" value="MBO3086330.1"/>
    <property type="molecule type" value="Genomic_DNA"/>
</dbReference>
<dbReference type="InterPro" id="IPR002035">
    <property type="entry name" value="VWF_A"/>
</dbReference>
<accession>A0ABS3SMX4</accession>
<dbReference type="Proteomes" id="UP000678317">
    <property type="component" value="Unassembled WGS sequence"/>
</dbReference>
<dbReference type="SMART" id="SM00327">
    <property type="entry name" value="VWA"/>
    <property type="match status" value="1"/>
</dbReference>
<evidence type="ECO:0000313" key="4">
    <source>
        <dbReference type="Proteomes" id="UP000678317"/>
    </source>
</evidence>
<comment type="caution">
    <text evidence="3">The sequence shown here is derived from an EMBL/GenBank/DDBJ whole genome shotgun (WGS) entry which is preliminary data.</text>
</comment>
<proteinExistence type="predicted"/>
<dbReference type="Pfam" id="PF13519">
    <property type="entry name" value="VWA_2"/>
    <property type="match status" value="1"/>
</dbReference>
<keyword evidence="1" id="KW-0472">Membrane</keyword>
<feature type="domain" description="VWFA" evidence="2">
    <location>
        <begin position="95"/>
        <end position="293"/>
    </location>
</feature>
<feature type="transmembrane region" description="Helical" evidence="1">
    <location>
        <begin position="60"/>
        <end position="81"/>
    </location>
</feature>
<keyword evidence="1" id="KW-1133">Transmembrane helix</keyword>
<dbReference type="Gene3D" id="3.40.50.410">
    <property type="entry name" value="von Willebrand factor, type A domain"/>
    <property type="match status" value="1"/>
</dbReference>
<evidence type="ECO:0000259" key="2">
    <source>
        <dbReference type="SMART" id="SM00327"/>
    </source>
</evidence>
<keyword evidence="4" id="KW-1185">Reference proteome</keyword>
<name>A0ABS3SMX4_9CELL</name>
<dbReference type="SUPFAM" id="SSF53300">
    <property type="entry name" value="vWA-like"/>
    <property type="match status" value="1"/>
</dbReference>
<evidence type="ECO:0000256" key="1">
    <source>
        <dbReference type="SAM" id="Phobius"/>
    </source>
</evidence>
<feature type="transmembrane region" description="Helical" evidence="1">
    <location>
        <begin position="12"/>
        <end position="30"/>
    </location>
</feature>
<evidence type="ECO:0000313" key="3">
    <source>
        <dbReference type="EMBL" id="MBO3086330.1"/>
    </source>
</evidence>
<dbReference type="InterPro" id="IPR036465">
    <property type="entry name" value="vWFA_dom_sf"/>
</dbReference>
<dbReference type="RefSeq" id="WP_208290373.1">
    <property type="nucleotide sequence ID" value="NZ_CP074404.1"/>
</dbReference>
<organism evidence="3 4">
    <name type="scientific">Cellulomonas fengjieae</name>
    <dbReference type="NCBI Taxonomy" id="2819978"/>
    <lineage>
        <taxon>Bacteria</taxon>
        <taxon>Bacillati</taxon>
        <taxon>Actinomycetota</taxon>
        <taxon>Actinomycetes</taxon>
        <taxon>Micrococcales</taxon>
        <taxon>Cellulomonadaceae</taxon>
        <taxon>Cellulomonas</taxon>
    </lineage>
</organism>
<keyword evidence="1" id="KW-0812">Transmembrane</keyword>
<sequence length="331" mass="35556">MVTRAGLEVPWLVPAVLVVVVVALVVGLLLRDRRGTTPVANTDDLRRVPALRAWRVRYRVLRVGVALAVAVAAVAAAVLAARPVTVQERTRELATRDIVLCLDVSGSMLEYDERVVATFEQLVEGFTGERVALSVFDSTSATVFPLTDDYELVTSELRRAREAFAGDDEDEQADVFRGTAGIEGQASLVGDGVASCTLLFDQYDATRSRSVVLATDNEVWGSPVYTMPAAADLATSRGVVVYALYPVDDDEFLGASTAAELRIAAEGTGGTFAAVADPGAVPTILDRVQDSQLTAMQVDPEQVVTDDDDPWVWLLYVTGLAVVVLAWRVRA</sequence>
<reference evidence="3 4" key="1">
    <citation type="submission" date="2021-03" db="EMBL/GenBank/DDBJ databases">
        <title>novel species in genus Cellulomonas.</title>
        <authorList>
            <person name="Zhang G."/>
        </authorList>
    </citation>
    <scope>NUCLEOTIDE SEQUENCE [LARGE SCALE GENOMIC DNA]</scope>
    <source>
        <strain evidence="4">zg-ZUI188</strain>
    </source>
</reference>
<gene>
    <name evidence="3" type="ORF">J4035_16925</name>
</gene>
<protein>
    <submittedName>
        <fullName evidence="3">VWA domain-containing protein</fullName>
    </submittedName>
</protein>